<proteinExistence type="predicted"/>
<dbReference type="Proteomes" id="UP000239899">
    <property type="component" value="Unassembled WGS sequence"/>
</dbReference>
<protein>
    <submittedName>
        <fullName evidence="2">Lipolytic G-D-S-L family</fullName>
    </submittedName>
</protein>
<name>A0A2P6U353_CHLSO</name>
<dbReference type="OrthoDB" id="505607at2759"/>
<keyword evidence="3" id="KW-1185">Reference proteome</keyword>
<dbReference type="EMBL" id="LHPG02000002">
    <property type="protein sequence ID" value="PRW60739.1"/>
    <property type="molecule type" value="Genomic_DNA"/>
</dbReference>
<dbReference type="Gene3D" id="3.40.50.1110">
    <property type="entry name" value="SGNH hydrolase"/>
    <property type="match status" value="1"/>
</dbReference>
<comment type="caution">
    <text evidence="2">The sequence shown here is derived from an EMBL/GenBank/DDBJ whole genome shotgun (WGS) entry which is preliminary data.</text>
</comment>
<dbReference type="Pfam" id="PF13472">
    <property type="entry name" value="Lipase_GDSL_2"/>
    <property type="match status" value="1"/>
</dbReference>
<gene>
    <name evidence="2" type="ORF">C2E21_0792</name>
</gene>
<dbReference type="AlphaFoldDB" id="A0A2P6U353"/>
<evidence type="ECO:0000313" key="2">
    <source>
        <dbReference type="EMBL" id="PRW60739.1"/>
    </source>
</evidence>
<dbReference type="InterPro" id="IPR036514">
    <property type="entry name" value="SGNH_hydro_sf"/>
</dbReference>
<dbReference type="SUPFAM" id="SSF52266">
    <property type="entry name" value="SGNH hydrolase"/>
    <property type="match status" value="1"/>
</dbReference>
<dbReference type="InterPro" id="IPR013830">
    <property type="entry name" value="SGNH_hydro"/>
</dbReference>
<sequence>MSQAAGSGGRGPALPSLPDFAREHMEAGWENRALEQQLRQQRDYLVAFLGDSITAQLGDGHPLIARAQAALGGPVGVFGVPGDTVANLMWRLGNGGMPAAQAYVVQIGTNDVWMCERPERVMKQIQQLVGYLQGHHPAAHVVLLGLFYMMSGLMQPSRSTPRCGRG</sequence>
<evidence type="ECO:0000313" key="3">
    <source>
        <dbReference type="Proteomes" id="UP000239899"/>
    </source>
</evidence>
<accession>A0A2P6U353</accession>
<reference evidence="2 3" key="1">
    <citation type="journal article" date="2018" name="Plant J.">
        <title>Genome sequences of Chlorella sorokiniana UTEX 1602 and Micractinium conductrix SAG 241.80: implications to maltose excretion by a green alga.</title>
        <authorList>
            <person name="Arriola M.B."/>
            <person name="Velmurugan N."/>
            <person name="Zhang Y."/>
            <person name="Plunkett M.H."/>
            <person name="Hondzo H."/>
            <person name="Barney B.M."/>
        </authorList>
    </citation>
    <scope>NUCLEOTIDE SEQUENCE [LARGE SCALE GENOMIC DNA]</scope>
    <source>
        <strain evidence="3">UTEX 1602</strain>
    </source>
</reference>
<organism evidence="2 3">
    <name type="scientific">Chlorella sorokiniana</name>
    <name type="common">Freshwater green alga</name>
    <dbReference type="NCBI Taxonomy" id="3076"/>
    <lineage>
        <taxon>Eukaryota</taxon>
        <taxon>Viridiplantae</taxon>
        <taxon>Chlorophyta</taxon>
        <taxon>core chlorophytes</taxon>
        <taxon>Trebouxiophyceae</taxon>
        <taxon>Chlorellales</taxon>
        <taxon>Chlorellaceae</taxon>
        <taxon>Chlorella clade</taxon>
        <taxon>Chlorella</taxon>
    </lineage>
</organism>
<evidence type="ECO:0000259" key="1">
    <source>
        <dbReference type="Pfam" id="PF13472"/>
    </source>
</evidence>
<feature type="domain" description="SGNH hydrolase-type esterase" evidence="1">
    <location>
        <begin position="48"/>
        <end position="157"/>
    </location>
</feature>